<organism evidence="2 3">
    <name type="scientific">Halohasta litorea</name>
    <dbReference type="NCBI Taxonomy" id="869891"/>
    <lineage>
        <taxon>Archaea</taxon>
        <taxon>Methanobacteriati</taxon>
        <taxon>Methanobacteriota</taxon>
        <taxon>Stenosarchaea group</taxon>
        <taxon>Halobacteria</taxon>
        <taxon>Halobacteriales</taxon>
        <taxon>Haloferacaceae</taxon>
        <taxon>Halohasta</taxon>
    </lineage>
</organism>
<evidence type="ECO:0000313" key="2">
    <source>
        <dbReference type="EMBL" id="MFD1643091.1"/>
    </source>
</evidence>
<dbReference type="Pfam" id="PF13474">
    <property type="entry name" value="SnoaL_3"/>
    <property type="match status" value="1"/>
</dbReference>
<dbReference type="AlphaFoldDB" id="A0ABD6DAV5"/>
<dbReference type="RefSeq" id="WP_256396382.1">
    <property type="nucleotide sequence ID" value="NZ_JANHDJ010000004.1"/>
</dbReference>
<accession>A0ABD6DAV5</accession>
<keyword evidence="3" id="KW-1185">Reference proteome</keyword>
<sequence length="141" mass="15840">MHQDAETTITAYYEALREGESLSSFFAEAPDSIKIGLSERLVGYADIAAGLSEQTATTDDWTVESHDLSVSVDGNLAWFSDRVSMAWTDTQTDSDYEFDTRWTGTLQRRENGDEWQFVTLHVSAPTAELQNPEDDLFSWDG</sequence>
<name>A0ABD6DAV5_9EURY</name>
<evidence type="ECO:0000313" key="3">
    <source>
        <dbReference type="Proteomes" id="UP001597052"/>
    </source>
</evidence>
<dbReference type="SUPFAM" id="SSF54427">
    <property type="entry name" value="NTF2-like"/>
    <property type="match status" value="1"/>
</dbReference>
<feature type="domain" description="SnoaL-like" evidence="1">
    <location>
        <begin position="6"/>
        <end position="126"/>
    </location>
</feature>
<comment type="caution">
    <text evidence="2">The sequence shown here is derived from an EMBL/GenBank/DDBJ whole genome shotgun (WGS) entry which is preliminary data.</text>
</comment>
<dbReference type="EMBL" id="JBHUDM010000004">
    <property type="protein sequence ID" value="MFD1643091.1"/>
    <property type="molecule type" value="Genomic_DNA"/>
</dbReference>
<protein>
    <submittedName>
        <fullName evidence="2">YybH family protein</fullName>
    </submittedName>
</protein>
<dbReference type="Proteomes" id="UP001597052">
    <property type="component" value="Unassembled WGS sequence"/>
</dbReference>
<proteinExistence type="predicted"/>
<dbReference type="Gene3D" id="3.10.450.50">
    <property type="match status" value="1"/>
</dbReference>
<dbReference type="InterPro" id="IPR037401">
    <property type="entry name" value="SnoaL-like"/>
</dbReference>
<reference evidence="2 3" key="1">
    <citation type="journal article" date="2019" name="Int. J. Syst. Evol. Microbiol.">
        <title>The Global Catalogue of Microorganisms (GCM) 10K type strain sequencing project: providing services to taxonomists for standard genome sequencing and annotation.</title>
        <authorList>
            <consortium name="The Broad Institute Genomics Platform"/>
            <consortium name="The Broad Institute Genome Sequencing Center for Infectious Disease"/>
            <person name="Wu L."/>
            <person name="Ma J."/>
        </authorList>
    </citation>
    <scope>NUCLEOTIDE SEQUENCE [LARGE SCALE GENOMIC DNA]</scope>
    <source>
        <strain evidence="2 3">CGMCC 1.10593</strain>
    </source>
</reference>
<gene>
    <name evidence="2" type="ORF">ACFSBW_14535</name>
</gene>
<evidence type="ECO:0000259" key="1">
    <source>
        <dbReference type="Pfam" id="PF13474"/>
    </source>
</evidence>
<dbReference type="InterPro" id="IPR032710">
    <property type="entry name" value="NTF2-like_dom_sf"/>
</dbReference>